<feature type="compositionally biased region" description="Gly residues" evidence="1">
    <location>
        <begin position="55"/>
        <end position="76"/>
    </location>
</feature>
<reference evidence="3 4" key="1">
    <citation type="submission" date="2020-05" db="EMBL/GenBank/DDBJ databases">
        <title>Nakamurella sp. DB0629 isolated from air conditioner.</title>
        <authorList>
            <person name="Kim D.H."/>
            <person name="Kim D.-U."/>
        </authorList>
    </citation>
    <scope>NUCLEOTIDE SEQUENCE [LARGE SCALE GENOMIC DNA]</scope>
    <source>
        <strain evidence="3 4">DB0629</strain>
    </source>
</reference>
<feature type="compositionally biased region" description="Low complexity" evidence="1">
    <location>
        <begin position="118"/>
        <end position="129"/>
    </location>
</feature>
<proteinExistence type="predicted"/>
<evidence type="ECO:0000256" key="2">
    <source>
        <dbReference type="SAM" id="SignalP"/>
    </source>
</evidence>
<feature type="compositionally biased region" description="Polar residues" evidence="1">
    <location>
        <begin position="132"/>
        <end position="160"/>
    </location>
</feature>
<feature type="compositionally biased region" description="Gly residues" evidence="1">
    <location>
        <begin position="89"/>
        <end position="117"/>
    </location>
</feature>
<dbReference type="RefSeq" id="WP_171199882.1">
    <property type="nucleotide sequence ID" value="NZ_JABEND010000005.1"/>
</dbReference>
<evidence type="ECO:0000313" key="4">
    <source>
        <dbReference type="Proteomes" id="UP000562984"/>
    </source>
</evidence>
<dbReference type="Proteomes" id="UP000562984">
    <property type="component" value="Unassembled WGS sequence"/>
</dbReference>
<keyword evidence="2" id="KW-0732">Signal</keyword>
<evidence type="ECO:0000313" key="3">
    <source>
        <dbReference type="EMBL" id="NNG36209.1"/>
    </source>
</evidence>
<keyword evidence="4" id="KW-1185">Reference proteome</keyword>
<accession>A0A849A6M9</accession>
<feature type="signal peptide" evidence="2">
    <location>
        <begin position="1"/>
        <end position="30"/>
    </location>
</feature>
<dbReference type="EMBL" id="JABEND010000005">
    <property type="protein sequence ID" value="NNG36209.1"/>
    <property type="molecule type" value="Genomic_DNA"/>
</dbReference>
<comment type="caution">
    <text evidence="3">The sequence shown here is derived from an EMBL/GenBank/DDBJ whole genome shotgun (WGS) entry which is preliminary data.</text>
</comment>
<dbReference type="AlphaFoldDB" id="A0A849A6M9"/>
<protein>
    <recommendedName>
        <fullName evidence="5">SH3 domain-containing protein</fullName>
    </recommendedName>
</protein>
<sequence>MLAIAVGVLTAAVVAICAATGVMSSGTAPANDPNSLGLIAGQDEQTSSGKVSGNSGSGGAAAGGAASGGPADGSPGGERPEQPEAGTSSGSGAGSGATGAGGTGSGATGPGGTGSRGAGSDSGAAGAAGQESAEQTTPESGGSDGAPSQPSSPTTKEQQAPPTPVASLKPHPFPALANLIGRAAPGLQAEQLNTLAYAKGDMVPVVCQQKGPPAYGTDIWDRTADGLWVSDAYVQTGAPGFAPGVPRC</sequence>
<name>A0A849A6M9_9ACTN</name>
<evidence type="ECO:0000256" key="1">
    <source>
        <dbReference type="SAM" id="MobiDB-lite"/>
    </source>
</evidence>
<evidence type="ECO:0008006" key="5">
    <source>
        <dbReference type="Google" id="ProtNLM"/>
    </source>
</evidence>
<organism evidence="3 4">
    <name type="scientific">Nakamurella aerolata</name>
    <dbReference type="NCBI Taxonomy" id="1656892"/>
    <lineage>
        <taxon>Bacteria</taxon>
        <taxon>Bacillati</taxon>
        <taxon>Actinomycetota</taxon>
        <taxon>Actinomycetes</taxon>
        <taxon>Nakamurellales</taxon>
        <taxon>Nakamurellaceae</taxon>
        <taxon>Nakamurella</taxon>
    </lineage>
</organism>
<gene>
    <name evidence="3" type="ORF">HKD39_10880</name>
</gene>
<feature type="region of interest" description="Disordered" evidence="1">
    <location>
        <begin position="34"/>
        <end position="170"/>
    </location>
</feature>
<feature type="chain" id="PRO_5032886499" description="SH3 domain-containing protein" evidence="2">
    <location>
        <begin position="31"/>
        <end position="248"/>
    </location>
</feature>